<feature type="region of interest" description="Disordered" evidence="14">
    <location>
        <begin position="823"/>
        <end position="847"/>
    </location>
</feature>
<feature type="compositionally biased region" description="Basic and acidic residues" evidence="14">
    <location>
        <begin position="1752"/>
        <end position="1763"/>
    </location>
</feature>
<feature type="compositionally biased region" description="Low complexity" evidence="14">
    <location>
        <begin position="1223"/>
        <end position="1233"/>
    </location>
</feature>
<keyword evidence="10" id="KW-0805">Transcription regulation</keyword>
<feature type="region of interest" description="Disordered" evidence="14">
    <location>
        <begin position="2135"/>
        <end position="2155"/>
    </location>
</feature>
<dbReference type="SMART" id="SM00508">
    <property type="entry name" value="PostSET"/>
    <property type="match status" value="1"/>
</dbReference>
<evidence type="ECO:0000256" key="10">
    <source>
        <dbReference type="ARBA" id="ARBA00023015"/>
    </source>
</evidence>
<dbReference type="PROSITE" id="PS50868">
    <property type="entry name" value="POST_SET"/>
    <property type="match status" value="1"/>
</dbReference>
<keyword evidence="21" id="KW-1185">Reference proteome</keyword>
<dbReference type="PROSITE" id="PS51805">
    <property type="entry name" value="EPHD"/>
    <property type="match status" value="1"/>
</dbReference>
<dbReference type="CDD" id="cd15571">
    <property type="entry name" value="ePHD"/>
    <property type="match status" value="1"/>
</dbReference>
<feature type="region of interest" description="Disordered" evidence="14">
    <location>
        <begin position="1291"/>
        <end position="1313"/>
    </location>
</feature>
<evidence type="ECO:0000259" key="17">
    <source>
        <dbReference type="PROSITE" id="PS50868"/>
    </source>
</evidence>
<dbReference type="KEGG" id="ppp:112278960"/>
<feature type="domain" description="Post-SET" evidence="17">
    <location>
        <begin position="2506"/>
        <end position="2522"/>
    </location>
</feature>
<keyword evidence="9" id="KW-0156">Chromatin regulator</keyword>
<feature type="compositionally biased region" description="Basic and acidic residues" evidence="14">
    <location>
        <begin position="1070"/>
        <end position="1086"/>
    </location>
</feature>
<gene>
    <name evidence="20" type="primary">LOC112278960</name>
    <name evidence="19" type="ORF">PHYPA_002465</name>
</gene>
<dbReference type="InterPro" id="IPR046341">
    <property type="entry name" value="SET_dom_sf"/>
</dbReference>
<dbReference type="GO" id="GO:0035097">
    <property type="term" value="C:histone methyltransferase complex"/>
    <property type="evidence" value="ECO:0000318"/>
    <property type="project" value="GO_Central"/>
</dbReference>
<keyword evidence="6" id="KW-0677">Repeat</keyword>
<dbReference type="Pfam" id="PF13831">
    <property type="entry name" value="PHD_2"/>
    <property type="match status" value="1"/>
</dbReference>
<feature type="compositionally biased region" description="Basic and acidic residues" evidence="14">
    <location>
        <begin position="1521"/>
        <end position="1534"/>
    </location>
</feature>
<reference evidence="19 21" key="1">
    <citation type="journal article" date="2008" name="Science">
        <title>The Physcomitrella genome reveals evolutionary insights into the conquest of land by plants.</title>
        <authorList>
            <person name="Rensing S."/>
            <person name="Lang D."/>
            <person name="Zimmer A."/>
            <person name="Terry A."/>
            <person name="Salamov A."/>
            <person name="Shapiro H."/>
            <person name="Nishiyama T."/>
            <person name="Perroud P.-F."/>
            <person name="Lindquist E."/>
            <person name="Kamisugi Y."/>
            <person name="Tanahashi T."/>
            <person name="Sakakibara K."/>
            <person name="Fujita T."/>
            <person name="Oishi K."/>
            <person name="Shin-I T."/>
            <person name="Kuroki Y."/>
            <person name="Toyoda A."/>
            <person name="Suzuki Y."/>
            <person name="Hashimoto A."/>
            <person name="Yamaguchi K."/>
            <person name="Sugano A."/>
            <person name="Kohara Y."/>
            <person name="Fujiyama A."/>
            <person name="Anterola A."/>
            <person name="Aoki S."/>
            <person name="Ashton N."/>
            <person name="Barbazuk W.B."/>
            <person name="Barker E."/>
            <person name="Bennetzen J."/>
            <person name="Bezanilla M."/>
            <person name="Blankenship R."/>
            <person name="Cho S.H."/>
            <person name="Dutcher S."/>
            <person name="Estelle M."/>
            <person name="Fawcett J.A."/>
            <person name="Gundlach H."/>
            <person name="Hanada K."/>
            <person name="Heyl A."/>
            <person name="Hicks K.A."/>
            <person name="Hugh J."/>
            <person name="Lohr M."/>
            <person name="Mayer K."/>
            <person name="Melkozernov A."/>
            <person name="Murata T."/>
            <person name="Nelson D."/>
            <person name="Pils B."/>
            <person name="Prigge M."/>
            <person name="Reiss B."/>
            <person name="Renner T."/>
            <person name="Rombauts S."/>
            <person name="Rushton P."/>
            <person name="Sanderfoot A."/>
            <person name="Schween G."/>
            <person name="Shiu S.-H."/>
            <person name="Stueber K."/>
            <person name="Theodoulou F.L."/>
            <person name="Tu H."/>
            <person name="Van de Peer Y."/>
            <person name="Verrier P.J."/>
            <person name="Waters E."/>
            <person name="Wood A."/>
            <person name="Yang L."/>
            <person name="Cove D."/>
            <person name="Cuming A."/>
            <person name="Hasebe M."/>
            <person name="Lucas S."/>
            <person name="Mishler D.B."/>
            <person name="Reski R."/>
            <person name="Grigoriev I."/>
            <person name="Quatrano R.S."/>
            <person name="Boore J.L."/>
        </authorList>
    </citation>
    <scope>NUCLEOTIDE SEQUENCE [LARGE SCALE GENOMIC DNA]</scope>
    <source>
        <strain evidence="20 21">cv. Gransden 2004</strain>
    </source>
</reference>
<dbReference type="InterPro" id="IPR001214">
    <property type="entry name" value="SET_dom"/>
</dbReference>
<evidence type="ECO:0008006" key="22">
    <source>
        <dbReference type="Google" id="ProtNLM"/>
    </source>
</evidence>
<dbReference type="GO" id="GO:0045893">
    <property type="term" value="P:positive regulation of DNA-templated transcription"/>
    <property type="evidence" value="ECO:0000318"/>
    <property type="project" value="GO_Central"/>
</dbReference>
<dbReference type="GO" id="GO:0008270">
    <property type="term" value="F:zinc ion binding"/>
    <property type="evidence" value="ECO:0007669"/>
    <property type="project" value="UniProtKB-KW"/>
</dbReference>
<dbReference type="CDD" id="cd10518">
    <property type="entry name" value="SET_SETD1-like"/>
    <property type="match status" value="1"/>
</dbReference>
<feature type="region of interest" description="Disordered" evidence="14">
    <location>
        <begin position="563"/>
        <end position="583"/>
    </location>
</feature>
<feature type="region of interest" description="Disordered" evidence="14">
    <location>
        <begin position="219"/>
        <end position="255"/>
    </location>
</feature>
<feature type="compositionally biased region" description="Basic and acidic residues" evidence="14">
    <location>
        <begin position="2135"/>
        <end position="2146"/>
    </location>
</feature>
<evidence type="ECO:0000313" key="21">
    <source>
        <dbReference type="Proteomes" id="UP000006727"/>
    </source>
</evidence>
<evidence type="ECO:0000256" key="1">
    <source>
        <dbReference type="ARBA" id="ARBA00004123"/>
    </source>
</evidence>
<dbReference type="GO" id="GO:0032259">
    <property type="term" value="P:methylation"/>
    <property type="evidence" value="ECO:0007669"/>
    <property type="project" value="UniProtKB-KW"/>
</dbReference>
<sequence>MEEIWNMRSSSSKSPAQPSPSTPNQFNLDPGQLPQSYMGKEVCIIERTFRQEPVLPNVMNFGSQRFSANKIKSELLAMVSGSQQHPPRPNNPPSISARSNYPASFNPFTHLNLAEYGGCDGWSTLSPSNSSLTNRVDGSAKYASGADVSLGHGRDYNVMSGGRLQESFLLNGSRAPGAEFLSHYPNFSRATQELSLEGNRLFPSPPWLAEPVRQRQRYQSVQASTLSSTNGDLHKVDSMSSNLGSGLPHQSHSTPGPTLPGGLRVYCVNYFGLPVGGQLSFTDTWRLGVTCSCHGQYMSVSKFTQHSGLHVSNPGQVVFMEGGETLVQWRKAFLLLCGVKFREDNMGWEWLDVGPVEAGHGKYKDTSPAETGHGRYKAVFTQSWQKEVDVSCGGSSPMMKSRTTQLWDASVGIGSTSTLHAAESFSNTKFGPLNTGNVGMMDSRETVLKTYGQSYRGASATSDVGSGQLHTASPHESLSRDQGYMGVNMVQSMSNSGQVDMSNEHNLTNDGGQRYSSAGQQVSASVRNGKGINYWANRWTEGQEYRTRENDSLSNFELRLGQPSQQTQAAGTSFSSMATSSVDHPKPHLFEQVTSKVWDGKLQHNLQPFSTPNLPKFSGIPGQARMQHGVTAARQSAPVRTDRLESFGLEKRGEDRGPAYHNLTQSTRQIFHSLQGAYEPNAVPDQVQGKFMSLESIHQSSMLSRSGDSQFRSVQSGSEKVATKLISQIDQSRSMALENGTSLDSLSTGELAQLTHKTGQKFLEAANQSSFTYRATELDGPGVQLKGALSRGIGAENLSNDVDMFGRASVGARASFSDILMRSQGQHDPGISSRGAVDNANGSRLEQDPKLGFQVREQGTTLMVQPPAHRLAQGDYSARCEEIGRAPGVEHVSEGQKIVLNRTEMKQWQSQNEQTVMDDRQALSQGDTEAVYAIVRGVVSKVQNSEISNRLSSGDGGIKGNEAEHVHVQSEPLADPAAKEVGVGDAPGAILQRKPEVPSVTRGEIQCACFKCRKASPCTRGQAVPRFTGQVCLKEVNGLASTVEDAKRVGLVEGEHVALECCAQVQQLDTEPRLNTDPAEEREATRDSIGQALPWEPRQGGTDVENQDVSAKCEEVIPEEKDGLSDTAAKGTTSGRGSPLSAACRDVCSNSSENVSSGLSDEGCAASGKGCPLMQKSGVTAAAGVVDEGSGIGKCSSSEDVDMGVGTNPNALSVSKDSRKHASPSSLECPSSSNMGKRLVMKRGIGGYYSSKETEHNEVEAEPVTSTGILERKQRRNMKWKLLELDGDRGAAKDVSPTSSFGHGAEAPVTSEKVRLGSQVHEAHARADTDFSTKDLKALSGEMLPPSKRRKLAIPKRHQEVKTTNVTEENVEAASLGEDSKNKASTLVKRVPTSGVNRQNVKKGIRTKLQLNCGGKDWRSNAGGDGCPDIGYSSEAGMGMSTTPKTGALSIVSATCGSGSGKADNVCPIAVPTFLTKSLRSPRTPLARPSPRHAKIMSLSVILKHAKDANPVPREVQNRPTEQKLRDGFPESRNEGTIQRSLDAHVASSSVTARHGKEVNDRQRPDMRVSWKASKPRIKSIMHKADAHVATHGITADPKKEVMDRVHSNMGIACKISKSRVEGALQKRDDARACSDSVRAGHSKEVKDRYHPDTDVVFKEERRMRLMHKEDALNRKVRSLLELTCKNNTLGPGAEVFEFAEDEDPAAVLKADKLASAAVEMDNPAPRPASMGINGPIPRGERSARPGVPNRRKVEWHRSKDAQIEQSKSENLAAERERRITDRQRTSVCDLSQVRPASGNSISKVKHQQGLGEQGCLVRKQVRSSKVNIGKVTQDELQVKDARAFDDEVRVGDTGAVKHDVRHIQKGGITGLGVLKRKPQLLSLPGIGAKRSKLAPGLKRVKESSVYEIERSMENGALSKSSKGELVLDNKKLKEPVESRLGSNMKVHLKGKPTNSKEVVVTYFNKEKSVASFEAKKPNPHERSKCDVCGIFTSASYNKLLCCSRCPVKVHQACYGVPKIPKGPWSCRTCKFKVTNPICVLCGYGGGAMTRVHKSRSFCHGLLRVWRDMKDESILDSFIEDDEETLLSATKNNQLSRNKSTSNLPGKDLKINPTNVRECDSCDCEEPRDENSVRKVCHKDSPEHRSSGGNMVKHPDRVVTANSGHESWLRNNTVRSILKDVAAKQWAHMVCALWMPGTRCLNMGTMGVFDVSNVNASLRKMLCSICHRRGGACIQCRVPNCSTPIHVWCAHEKGLLQSEIVQDGSNRVGFFGKCQTHGDYCGSESDDVAKEGICTYTRESCVRTEGYKGKLSLEERAKAQQRMTLEGGLAVTPEQVTAALRIDVRKISSRRSLKPATSALKCDQREYLRFKQKKGWKRLAVYKSGIHALGLYTTDFIAEGEVVVEYVGEIVGSRVADKREAEYHSGKRLQYQGACYLFRIDTEQIIDATRKGGIARFVNHSCSPNCVAKVICVENLKKVVFFAKRNIYAAEEVTYDYKFNCDEVGDKIPCFCGSPECRGTLN</sequence>
<dbReference type="EnsemblPlants" id="Pp3c2_10000V3.1">
    <property type="protein sequence ID" value="Pp3c2_10000V3.1"/>
    <property type="gene ID" value="Pp3c2_10000"/>
</dbReference>
<evidence type="ECO:0000256" key="12">
    <source>
        <dbReference type="ARBA" id="ARBA00023242"/>
    </source>
</evidence>
<keyword evidence="2" id="KW-0489">Methyltransferase</keyword>
<dbReference type="SMART" id="SM00317">
    <property type="entry name" value="SET"/>
    <property type="match status" value="1"/>
</dbReference>
<keyword evidence="8" id="KW-0862">Zinc</keyword>
<feature type="region of interest" description="Disordered" evidence="14">
    <location>
        <begin position="1196"/>
        <end position="1235"/>
    </location>
</feature>
<evidence type="ECO:0000256" key="7">
    <source>
        <dbReference type="ARBA" id="ARBA00022771"/>
    </source>
</evidence>
<dbReference type="PaxDb" id="3218-PP1S84_145V6.1"/>
<feature type="compositionally biased region" description="Polar residues" evidence="14">
    <location>
        <begin position="459"/>
        <end position="476"/>
    </location>
</feature>
<evidence type="ECO:0000313" key="19">
    <source>
        <dbReference type="EMBL" id="PNR59673.1"/>
    </source>
</evidence>
<dbReference type="PROSITE" id="PS50016">
    <property type="entry name" value="ZF_PHD_2"/>
    <property type="match status" value="1"/>
</dbReference>
<keyword evidence="7 13" id="KW-0863">Zinc-finger</keyword>
<evidence type="ECO:0000259" key="18">
    <source>
        <dbReference type="PROSITE" id="PS51805"/>
    </source>
</evidence>
<feature type="region of interest" description="Disordered" evidence="14">
    <location>
        <begin position="502"/>
        <end position="521"/>
    </location>
</feature>
<feature type="compositionally biased region" description="Polar residues" evidence="14">
    <location>
        <begin position="238"/>
        <end position="255"/>
    </location>
</feature>
<feature type="region of interest" description="Disordered" evidence="14">
    <location>
        <begin position="1547"/>
        <end position="1566"/>
    </location>
</feature>
<dbReference type="InterPro" id="IPR003616">
    <property type="entry name" value="Post-SET_dom"/>
</dbReference>
<dbReference type="PANTHER" id="PTHR45838">
    <property type="entry name" value="HISTONE-LYSINE-N-METHYLTRANSFERASE 2 KMT2 FAMILY MEMBER"/>
    <property type="match status" value="1"/>
</dbReference>
<dbReference type="Pfam" id="PF00856">
    <property type="entry name" value="SET"/>
    <property type="match status" value="1"/>
</dbReference>
<dbReference type="InterPro" id="IPR011011">
    <property type="entry name" value="Znf_FYVE_PHD"/>
</dbReference>
<dbReference type="Gramene" id="Pp3c2_10000V3.1">
    <property type="protein sequence ID" value="Pp3c2_10000V3.1"/>
    <property type="gene ID" value="Pp3c2_10000"/>
</dbReference>
<dbReference type="GO" id="GO:0042800">
    <property type="term" value="F:histone H3K4 methyltransferase activity"/>
    <property type="evidence" value="ECO:0000318"/>
    <property type="project" value="GO_Central"/>
</dbReference>
<feature type="region of interest" description="Disordered" evidence="14">
    <location>
        <begin position="1512"/>
        <end position="1534"/>
    </location>
</feature>
<dbReference type="InterPro" id="IPR001965">
    <property type="entry name" value="Znf_PHD"/>
</dbReference>
<dbReference type="OrthoDB" id="308383at2759"/>
<name>A0A2K1L0X1_PHYPA</name>
<evidence type="ECO:0000256" key="2">
    <source>
        <dbReference type="ARBA" id="ARBA00022603"/>
    </source>
</evidence>
<comment type="subcellular location">
    <subcellularLocation>
        <location evidence="1">Nucleus</location>
    </subcellularLocation>
</comment>
<evidence type="ECO:0000256" key="9">
    <source>
        <dbReference type="ARBA" id="ARBA00022853"/>
    </source>
</evidence>
<dbReference type="CDD" id="cd15492">
    <property type="entry name" value="PHD_BRPF_JADE_like"/>
    <property type="match status" value="1"/>
</dbReference>
<dbReference type="InterPro" id="IPR019786">
    <property type="entry name" value="Zinc_finger_PHD-type_CS"/>
</dbReference>
<evidence type="ECO:0000256" key="3">
    <source>
        <dbReference type="ARBA" id="ARBA00022679"/>
    </source>
</evidence>
<dbReference type="SUPFAM" id="SSF82199">
    <property type="entry name" value="SET domain"/>
    <property type="match status" value="1"/>
</dbReference>
<evidence type="ECO:0000256" key="14">
    <source>
        <dbReference type="SAM" id="MobiDB-lite"/>
    </source>
</evidence>
<proteinExistence type="predicted"/>
<feature type="domain" description="PHD-type" evidence="15">
    <location>
        <begin position="1983"/>
        <end position="2033"/>
    </location>
</feature>
<dbReference type="EMBL" id="ABEU02000002">
    <property type="protein sequence ID" value="PNR59673.1"/>
    <property type="molecule type" value="Genomic_DNA"/>
</dbReference>
<dbReference type="PROSITE" id="PS50280">
    <property type="entry name" value="SET"/>
    <property type="match status" value="1"/>
</dbReference>
<dbReference type="InterPro" id="IPR034732">
    <property type="entry name" value="EPHD"/>
</dbReference>
<protein>
    <recommendedName>
        <fullName evidence="22">PHD-type domain-containing protein</fullName>
    </recommendedName>
</protein>
<feature type="domain" description="PHD-type" evidence="18">
    <location>
        <begin position="2163"/>
        <end position="2278"/>
    </location>
</feature>
<feature type="region of interest" description="Disordered" evidence="14">
    <location>
        <begin position="1"/>
        <end position="32"/>
    </location>
</feature>
<evidence type="ECO:0000259" key="15">
    <source>
        <dbReference type="PROSITE" id="PS50016"/>
    </source>
</evidence>
<dbReference type="InterPro" id="IPR013083">
    <property type="entry name" value="Znf_RING/FYVE/PHD"/>
</dbReference>
<evidence type="ECO:0000259" key="16">
    <source>
        <dbReference type="PROSITE" id="PS50280"/>
    </source>
</evidence>
<feature type="compositionally biased region" description="Polar residues" evidence="14">
    <location>
        <begin position="563"/>
        <end position="582"/>
    </location>
</feature>
<dbReference type="PROSITE" id="PS01359">
    <property type="entry name" value="ZF_PHD_1"/>
    <property type="match status" value="1"/>
</dbReference>
<feature type="domain" description="SET" evidence="16">
    <location>
        <begin position="2377"/>
        <end position="2498"/>
    </location>
</feature>
<keyword evidence="3" id="KW-0808">Transferase</keyword>
<evidence type="ECO:0000256" key="11">
    <source>
        <dbReference type="ARBA" id="ARBA00023163"/>
    </source>
</evidence>
<dbReference type="FunFam" id="2.170.270.10:FF:000086">
    <property type="entry name" value="Histone-lysine N-methyltransferase"/>
    <property type="match status" value="1"/>
</dbReference>
<evidence type="ECO:0000256" key="8">
    <source>
        <dbReference type="ARBA" id="ARBA00022833"/>
    </source>
</evidence>
<dbReference type="Pfam" id="PF16135">
    <property type="entry name" value="TDBD"/>
    <property type="match status" value="1"/>
</dbReference>
<organism evidence="19">
    <name type="scientific">Physcomitrium patens</name>
    <name type="common">Spreading-leaved earth moss</name>
    <name type="synonym">Physcomitrella patens</name>
    <dbReference type="NCBI Taxonomy" id="3218"/>
    <lineage>
        <taxon>Eukaryota</taxon>
        <taxon>Viridiplantae</taxon>
        <taxon>Streptophyta</taxon>
        <taxon>Embryophyta</taxon>
        <taxon>Bryophyta</taxon>
        <taxon>Bryophytina</taxon>
        <taxon>Bryopsida</taxon>
        <taxon>Funariidae</taxon>
        <taxon>Funariales</taxon>
        <taxon>Funariaceae</taxon>
        <taxon>Physcomitrium</taxon>
    </lineage>
</organism>
<reference evidence="19 21" key="2">
    <citation type="journal article" date="2018" name="Plant J.">
        <title>The Physcomitrella patens chromosome-scale assembly reveals moss genome structure and evolution.</title>
        <authorList>
            <person name="Lang D."/>
            <person name="Ullrich K.K."/>
            <person name="Murat F."/>
            <person name="Fuchs J."/>
            <person name="Jenkins J."/>
            <person name="Haas F.B."/>
            <person name="Piednoel M."/>
            <person name="Gundlach H."/>
            <person name="Van Bel M."/>
            <person name="Meyberg R."/>
            <person name="Vives C."/>
            <person name="Morata J."/>
            <person name="Symeonidi A."/>
            <person name="Hiss M."/>
            <person name="Muchero W."/>
            <person name="Kamisugi Y."/>
            <person name="Saleh O."/>
            <person name="Blanc G."/>
            <person name="Decker E.L."/>
            <person name="van Gessel N."/>
            <person name="Grimwood J."/>
            <person name="Hayes R.D."/>
            <person name="Graham S.W."/>
            <person name="Gunter L.E."/>
            <person name="McDaniel S.F."/>
            <person name="Hoernstein S.N.W."/>
            <person name="Larsson A."/>
            <person name="Li F.W."/>
            <person name="Perroud P.F."/>
            <person name="Phillips J."/>
            <person name="Ranjan P."/>
            <person name="Rokshar D.S."/>
            <person name="Rothfels C.J."/>
            <person name="Schneider L."/>
            <person name="Shu S."/>
            <person name="Stevenson D.W."/>
            <person name="Thummler F."/>
            <person name="Tillich M."/>
            <person name="Villarreal Aguilar J.C."/>
            <person name="Widiez T."/>
            <person name="Wong G.K."/>
            <person name="Wymore A."/>
            <person name="Zhang Y."/>
            <person name="Zimmer A.D."/>
            <person name="Quatrano R.S."/>
            <person name="Mayer K.F.X."/>
            <person name="Goodstein D."/>
            <person name="Casacuberta J.M."/>
            <person name="Vandepoele K."/>
            <person name="Reski R."/>
            <person name="Cuming A.C."/>
            <person name="Tuskan G.A."/>
            <person name="Maumus F."/>
            <person name="Salse J."/>
            <person name="Schmutz J."/>
            <person name="Rensing S.A."/>
        </authorList>
    </citation>
    <scope>NUCLEOTIDE SEQUENCE [LARGE SCALE GENOMIC DNA]</scope>
    <source>
        <strain evidence="20 21">cv. Gransden 2004</strain>
    </source>
</reference>
<keyword evidence="11" id="KW-0804">Transcription</keyword>
<dbReference type="Gene3D" id="2.170.270.10">
    <property type="entry name" value="SET domain"/>
    <property type="match status" value="1"/>
</dbReference>
<dbReference type="SMART" id="SM00249">
    <property type="entry name" value="PHD"/>
    <property type="match status" value="2"/>
</dbReference>
<accession>A0A2K1L0X1</accession>
<dbReference type="Proteomes" id="UP000006727">
    <property type="component" value="Chromosome 2"/>
</dbReference>
<reference evidence="20" key="3">
    <citation type="submission" date="2020-12" db="UniProtKB">
        <authorList>
            <consortium name="EnsemblPlants"/>
        </authorList>
    </citation>
    <scope>IDENTIFICATION</scope>
</reference>
<evidence type="ECO:0000256" key="5">
    <source>
        <dbReference type="ARBA" id="ARBA00022723"/>
    </source>
</evidence>
<feature type="compositionally biased region" description="Basic and acidic residues" evidence="14">
    <location>
        <begin position="1555"/>
        <end position="1566"/>
    </location>
</feature>
<keyword evidence="12" id="KW-0539">Nucleus</keyword>
<dbReference type="InterPro" id="IPR032308">
    <property type="entry name" value="TDBD"/>
</dbReference>
<dbReference type="InterPro" id="IPR019787">
    <property type="entry name" value="Znf_PHD-finger"/>
</dbReference>
<dbReference type="STRING" id="3218.A0A2K1L0X1"/>
<evidence type="ECO:0000256" key="4">
    <source>
        <dbReference type="ARBA" id="ARBA00022691"/>
    </source>
</evidence>
<evidence type="ECO:0000256" key="13">
    <source>
        <dbReference type="PROSITE-ProRule" id="PRU00146"/>
    </source>
</evidence>
<feature type="region of interest" description="Disordered" evidence="14">
    <location>
        <begin position="1722"/>
        <end position="1781"/>
    </location>
</feature>
<evidence type="ECO:0000256" key="6">
    <source>
        <dbReference type="ARBA" id="ARBA00022737"/>
    </source>
</evidence>
<dbReference type="FunFam" id="3.30.40.10:FF:000484">
    <property type="entry name" value="Histone-lysine N-methyltransferase ATX4"/>
    <property type="match status" value="1"/>
</dbReference>
<dbReference type="EnsemblPlants" id="Pp3c2_10000V3.3">
    <property type="protein sequence ID" value="Pp3c2_10000V3.3"/>
    <property type="gene ID" value="Pp3c2_10000"/>
</dbReference>
<keyword evidence="5" id="KW-0479">Metal-binding</keyword>
<dbReference type="SUPFAM" id="SSF57903">
    <property type="entry name" value="FYVE/PHD zinc finger"/>
    <property type="match status" value="1"/>
</dbReference>
<dbReference type="PANTHER" id="PTHR45838:SF4">
    <property type="entry name" value="HISTONE-LYSINE N-METHYLTRANSFERASE TRITHORAX"/>
    <property type="match status" value="1"/>
</dbReference>
<feature type="region of interest" description="Disordered" evidence="14">
    <location>
        <begin position="1070"/>
        <end position="1143"/>
    </location>
</feature>
<keyword evidence="4" id="KW-0949">S-adenosyl-L-methionine</keyword>
<dbReference type="Gramene" id="Pp3c2_10000V3.3">
    <property type="protein sequence ID" value="Pp3c2_10000V3.3"/>
    <property type="gene ID" value="Pp3c2_10000"/>
</dbReference>
<evidence type="ECO:0000313" key="20">
    <source>
        <dbReference type="EnsemblPlants" id="Pp3c2_10000V3.1"/>
    </source>
</evidence>
<feature type="compositionally biased region" description="Basic and acidic residues" evidence="14">
    <location>
        <begin position="1111"/>
        <end position="1124"/>
    </location>
</feature>
<dbReference type="Gene3D" id="3.30.40.10">
    <property type="entry name" value="Zinc/RING finger domain, C3HC4 (zinc finger)"/>
    <property type="match status" value="2"/>
</dbReference>
<feature type="compositionally biased region" description="Polar residues" evidence="14">
    <location>
        <begin position="219"/>
        <end position="231"/>
    </location>
</feature>
<dbReference type="Pfam" id="PF13832">
    <property type="entry name" value="zf-HC5HC2H_2"/>
    <property type="match status" value="1"/>
</dbReference>
<feature type="region of interest" description="Disordered" evidence="14">
    <location>
        <begin position="459"/>
        <end position="480"/>
    </location>
</feature>